<name>A0A9W8LZQ3_9FUNG</name>
<dbReference type="OrthoDB" id="5579563at2759"/>
<sequence length="319" mass="37537">MAFMWRPCDWMYFYTHFLPVDGIVGFKKPPIHYFVCADDSDDFNFNSPADDNTIVEYFDSDKDIDFVKFAGVVKNKPHCAQDYFIINLGRTYHAIKTDDVSTRFTFDKDVKYQVIELLVKKSASVEELNEKNDDLLKGSKANTDSSPFQLRDSDGNVVADGTKFSLQIIDKWEEDEDIDDEDLANLTEEELLYHNREWLAFNEFCPDDRHTIACLYEHGSEFTCETIDDIVYLKYKDMYFYNDIDNNQYDLFVGEDVPTKKQRVRIEYTEEGDFILRSWESHVLACNQFLKSSCGVVEFQVRETPYYDHSPMKLRIVRR</sequence>
<protein>
    <submittedName>
        <fullName evidence="1">Uncharacterized protein</fullName>
    </submittedName>
</protein>
<accession>A0A9W8LZQ3</accession>
<gene>
    <name evidence="1" type="ORF">IWW36_000691</name>
</gene>
<dbReference type="AlphaFoldDB" id="A0A9W8LZQ3"/>
<proteinExistence type="predicted"/>
<evidence type="ECO:0000313" key="2">
    <source>
        <dbReference type="Proteomes" id="UP001139887"/>
    </source>
</evidence>
<comment type="caution">
    <text evidence="1">The sequence shown here is derived from an EMBL/GenBank/DDBJ whole genome shotgun (WGS) entry which is preliminary data.</text>
</comment>
<dbReference type="EMBL" id="JANBUW010000007">
    <property type="protein sequence ID" value="KAJ2851918.1"/>
    <property type="molecule type" value="Genomic_DNA"/>
</dbReference>
<evidence type="ECO:0000313" key="1">
    <source>
        <dbReference type="EMBL" id="KAJ2851918.1"/>
    </source>
</evidence>
<keyword evidence="2" id="KW-1185">Reference proteome</keyword>
<reference evidence="1" key="1">
    <citation type="submission" date="2022-07" db="EMBL/GenBank/DDBJ databases">
        <title>Phylogenomic reconstructions and comparative analyses of Kickxellomycotina fungi.</title>
        <authorList>
            <person name="Reynolds N.K."/>
            <person name="Stajich J.E."/>
            <person name="Barry K."/>
            <person name="Grigoriev I.V."/>
            <person name="Crous P."/>
            <person name="Smith M.E."/>
        </authorList>
    </citation>
    <scope>NUCLEOTIDE SEQUENCE</scope>
    <source>
        <strain evidence="1">NRRL 1566</strain>
    </source>
</reference>
<organism evidence="1 2">
    <name type="scientific">Coemansia brasiliensis</name>
    <dbReference type="NCBI Taxonomy" id="2650707"/>
    <lineage>
        <taxon>Eukaryota</taxon>
        <taxon>Fungi</taxon>
        <taxon>Fungi incertae sedis</taxon>
        <taxon>Zoopagomycota</taxon>
        <taxon>Kickxellomycotina</taxon>
        <taxon>Kickxellomycetes</taxon>
        <taxon>Kickxellales</taxon>
        <taxon>Kickxellaceae</taxon>
        <taxon>Coemansia</taxon>
    </lineage>
</organism>
<dbReference type="Proteomes" id="UP001139887">
    <property type="component" value="Unassembled WGS sequence"/>
</dbReference>